<proteinExistence type="predicted"/>
<gene>
    <name evidence="11" type="primary">LOC115806800</name>
</gene>
<dbReference type="GO" id="GO:0000978">
    <property type="term" value="F:RNA polymerase II cis-regulatory region sequence-specific DNA binding"/>
    <property type="evidence" value="ECO:0007669"/>
    <property type="project" value="TreeGrafter"/>
</dbReference>
<dbReference type="GO" id="GO:0001228">
    <property type="term" value="F:DNA-binding transcription activator activity, RNA polymerase II-specific"/>
    <property type="evidence" value="ECO:0007669"/>
    <property type="project" value="TreeGrafter"/>
</dbReference>
<dbReference type="AlphaFoldDB" id="A0A6J2UTY4"/>
<dbReference type="Proteomes" id="UP000504632">
    <property type="component" value="Chromosome 3"/>
</dbReference>
<feature type="compositionally biased region" description="Basic residues" evidence="8">
    <location>
        <begin position="420"/>
        <end position="429"/>
    </location>
</feature>
<evidence type="ECO:0000313" key="10">
    <source>
        <dbReference type="Proteomes" id="UP000504632"/>
    </source>
</evidence>
<feature type="domain" description="C2H2-type" evidence="9">
    <location>
        <begin position="222"/>
        <end position="250"/>
    </location>
</feature>
<dbReference type="GeneID" id="115806800"/>
<dbReference type="PROSITE" id="PS50157">
    <property type="entry name" value="ZINC_FINGER_C2H2_2"/>
    <property type="match status" value="6"/>
</dbReference>
<dbReference type="SMART" id="SM00355">
    <property type="entry name" value="ZnF_C2H2"/>
    <property type="match status" value="8"/>
</dbReference>
<feature type="domain" description="C2H2-type" evidence="9">
    <location>
        <begin position="442"/>
        <end position="469"/>
    </location>
</feature>
<evidence type="ECO:0000256" key="6">
    <source>
        <dbReference type="ARBA" id="ARBA00023242"/>
    </source>
</evidence>
<feature type="domain" description="C2H2-type" evidence="9">
    <location>
        <begin position="280"/>
        <end position="308"/>
    </location>
</feature>
<name>A0A6J2UTY4_CHACN</name>
<keyword evidence="6" id="KW-0539">Nucleus</keyword>
<keyword evidence="4 7" id="KW-0863">Zinc-finger</keyword>
<feature type="region of interest" description="Disordered" evidence="8">
    <location>
        <begin position="356"/>
        <end position="379"/>
    </location>
</feature>
<feature type="region of interest" description="Disordered" evidence="8">
    <location>
        <begin position="403"/>
        <end position="444"/>
    </location>
</feature>
<dbReference type="SUPFAM" id="SSF57667">
    <property type="entry name" value="beta-beta-alpha zinc fingers"/>
    <property type="match status" value="3"/>
</dbReference>
<feature type="domain" description="C2H2-type" evidence="9">
    <location>
        <begin position="154"/>
        <end position="182"/>
    </location>
</feature>
<sequence>MDTVPHNCNVVRGQEPVARTRPVGDTLSKLAKLMAQMEYKQEGRYLKSQQTCAAICKECTQEFSDLASLARHQQRDHALRKPHRCRICGQEFALLSTLQLHKCLSGSSVCQGCCGKLQRGATCSVCQGEPPEPQRPDEQSYHYQHRCLPDNSPYACAPCGQAFSHKQELLYHQQAGECQPAPLSPKPLVPSAALFPLVSVATPTPSYASLPPSPSRSGDCSSTCSLCPRTFRSPAGLASHWRVAHSGHLRRRRKRRRQRKTLHRDSGESEAEQEEKNKLFPCRSCDKVFSQTSALYLHRREEHRRDPMIRKEQKASVKSARQRKKGETYPCLHCGKVFLHHLTRWAHFRNHSTHYQTHMRGVRRPSKVPKPGQESKPAKRFKLACQPKHPKVCKSIGESEVCSKTEKKTRRHSGGNAGKLKIRRDRRRSRGEPEMQEEDGEFPCPSCAEVFSSQSALKEHAEVHQPMDPVELCSVCTKGMAPLEVPEPPLNRVYHCVPCRQAFSALGTFLQHCQMHLLCSDSEDDDNEPVND</sequence>
<evidence type="ECO:0000313" key="11">
    <source>
        <dbReference type="RefSeq" id="XP_030623519.1"/>
    </source>
</evidence>
<evidence type="ECO:0000259" key="9">
    <source>
        <dbReference type="PROSITE" id="PS50157"/>
    </source>
</evidence>
<organism evidence="10 11">
    <name type="scientific">Chanos chanos</name>
    <name type="common">Milkfish</name>
    <name type="synonym">Mugil chanos</name>
    <dbReference type="NCBI Taxonomy" id="29144"/>
    <lineage>
        <taxon>Eukaryota</taxon>
        <taxon>Metazoa</taxon>
        <taxon>Chordata</taxon>
        <taxon>Craniata</taxon>
        <taxon>Vertebrata</taxon>
        <taxon>Euteleostomi</taxon>
        <taxon>Actinopterygii</taxon>
        <taxon>Neopterygii</taxon>
        <taxon>Teleostei</taxon>
        <taxon>Ostariophysi</taxon>
        <taxon>Gonorynchiformes</taxon>
        <taxon>Chanidae</taxon>
        <taxon>Chanos</taxon>
    </lineage>
</organism>
<feature type="compositionally biased region" description="Basic residues" evidence="8">
    <location>
        <begin position="245"/>
        <end position="262"/>
    </location>
</feature>
<keyword evidence="10" id="KW-1185">Reference proteome</keyword>
<reference evidence="11" key="1">
    <citation type="submission" date="2025-08" db="UniProtKB">
        <authorList>
            <consortium name="RefSeq"/>
        </authorList>
    </citation>
    <scope>IDENTIFICATION</scope>
</reference>
<feature type="domain" description="C2H2-type" evidence="9">
    <location>
        <begin position="54"/>
        <end position="82"/>
    </location>
</feature>
<feature type="domain" description="C2H2-type" evidence="9">
    <location>
        <begin position="329"/>
        <end position="356"/>
    </location>
</feature>
<keyword evidence="2" id="KW-0479">Metal-binding</keyword>
<dbReference type="InParanoid" id="A0A6J2UTY4"/>
<dbReference type="PANTHER" id="PTHR24376">
    <property type="entry name" value="ZINC FINGER PROTEIN"/>
    <property type="match status" value="1"/>
</dbReference>
<evidence type="ECO:0000256" key="7">
    <source>
        <dbReference type="PROSITE-ProRule" id="PRU00042"/>
    </source>
</evidence>
<accession>A0A6J2UTY4</accession>
<evidence type="ECO:0000256" key="3">
    <source>
        <dbReference type="ARBA" id="ARBA00022737"/>
    </source>
</evidence>
<protein>
    <submittedName>
        <fullName evidence="11">Zinc finger protein 343</fullName>
    </submittedName>
</protein>
<dbReference type="Gene3D" id="3.30.160.60">
    <property type="entry name" value="Classic Zinc Finger"/>
    <property type="match status" value="4"/>
</dbReference>
<dbReference type="PANTHER" id="PTHR24376:SF216">
    <property type="entry name" value="ZINC FINGER PROTEIN 420-LIKE"/>
    <property type="match status" value="1"/>
</dbReference>
<comment type="subcellular location">
    <subcellularLocation>
        <location evidence="1">Nucleus</location>
    </subcellularLocation>
</comment>
<feature type="region of interest" description="Disordered" evidence="8">
    <location>
        <begin position="245"/>
        <end position="276"/>
    </location>
</feature>
<keyword evidence="5" id="KW-0862">Zinc</keyword>
<dbReference type="GO" id="GO:0005634">
    <property type="term" value="C:nucleus"/>
    <property type="evidence" value="ECO:0007669"/>
    <property type="project" value="UniProtKB-SubCell"/>
</dbReference>
<dbReference type="OrthoDB" id="6359816at2759"/>
<evidence type="ECO:0000256" key="5">
    <source>
        <dbReference type="ARBA" id="ARBA00022833"/>
    </source>
</evidence>
<evidence type="ECO:0000256" key="8">
    <source>
        <dbReference type="SAM" id="MobiDB-lite"/>
    </source>
</evidence>
<evidence type="ECO:0000256" key="1">
    <source>
        <dbReference type="ARBA" id="ARBA00004123"/>
    </source>
</evidence>
<dbReference type="PROSITE" id="PS00028">
    <property type="entry name" value="ZINC_FINGER_C2H2_1"/>
    <property type="match status" value="6"/>
</dbReference>
<dbReference type="InterPro" id="IPR036236">
    <property type="entry name" value="Znf_C2H2_sf"/>
</dbReference>
<dbReference type="Pfam" id="PF00096">
    <property type="entry name" value="zf-C2H2"/>
    <property type="match status" value="4"/>
</dbReference>
<evidence type="ECO:0000256" key="4">
    <source>
        <dbReference type="ARBA" id="ARBA00022771"/>
    </source>
</evidence>
<evidence type="ECO:0000256" key="2">
    <source>
        <dbReference type="ARBA" id="ARBA00022723"/>
    </source>
</evidence>
<dbReference type="InterPro" id="IPR013087">
    <property type="entry name" value="Znf_C2H2_type"/>
</dbReference>
<dbReference type="GO" id="GO:0008270">
    <property type="term" value="F:zinc ion binding"/>
    <property type="evidence" value="ECO:0007669"/>
    <property type="project" value="UniProtKB-KW"/>
</dbReference>
<keyword evidence="3" id="KW-0677">Repeat</keyword>
<dbReference type="RefSeq" id="XP_030623519.1">
    <property type="nucleotide sequence ID" value="XM_030767659.1"/>
</dbReference>